<keyword evidence="2" id="KW-1185">Reference proteome</keyword>
<name>A0A366MDX1_9EURY</name>
<dbReference type="Proteomes" id="UP000253099">
    <property type="component" value="Unassembled WGS sequence"/>
</dbReference>
<sequence>MKPTIQYNHIVKEKIIIYLKLMDSLKKNNKKINRGTAKIYKKNNKIYMNMNSKFDKPCEKTIKATVSTKKFFNRFYKNVKYGICDS</sequence>
<gene>
    <name evidence="1" type="ORF">ALNOE001_01050</name>
</gene>
<organism evidence="1 2">
    <name type="scientific">Candidatus Methanobinarius endosymbioticus</name>
    <dbReference type="NCBI Taxonomy" id="2006182"/>
    <lineage>
        <taxon>Archaea</taxon>
        <taxon>Methanobacteriati</taxon>
        <taxon>Methanobacteriota</taxon>
        <taxon>Methanomada group</taxon>
        <taxon>Methanobacteria</taxon>
        <taxon>Methanobacteriales</taxon>
        <taxon>Methanobacteriaceae</taxon>
        <taxon>Candidatus Methanobinarius</taxon>
    </lineage>
</organism>
<evidence type="ECO:0000313" key="2">
    <source>
        <dbReference type="Proteomes" id="UP000253099"/>
    </source>
</evidence>
<dbReference type="EMBL" id="NIZT01000003">
    <property type="protein sequence ID" value="RBQ24458.1"/>
    <property type="molecule type" value="Genomic_DNA"/>
</dbReference>
<comment type="caution">
    <text evidence="1">The sequence shown here is derived from an EMBL/GenBank/DDBJ whole genome shotgun (WGS) entry which is preliminary data.</text>
</comment>
<evidence type="ECO:0000313" key="1">
    <source>
        <dbReference type="EMBL" id="RBQ24458.1"/>
    </source>
</evidence>
<dbReference type="AlphaFoldDB" id="A0A366MDX1"/>
<reference evidence="1 2" key="1">
    <citation type="submission" date="2018-06" db="EMBL/GenBank/DDBJ databases">
        <title>Genomic insight into two independent archaeal endosymbiosis events.</title>
        <authorList>
            <person name="Lind A.E."/>
            <person name="Lewis W.H."/>
            <person name="Spang A."/>
            <person name="Guy L."/>
            <person name="Embley M.T."/>
            <person name="Ettema T.J.G."/>
        </authorList>
    </citation>
    <scope>NUCLEOTIDE SEQUENCE [LARGE SCALE GENOMIC DNA]</scope>
    <source>
        <strain evidence="1">NOE</strain>
    </source>
</reference>
<accession>A0A366MDX1</accession>
<proteinExistence type="predicted"/>
<protein>
    <submittedName>
        <fullName evidence="1">Uncharacterized protein</fullName>
    </submittedName>
</protein>